<dbReference type="EMBL" id="CP015208">
    <property type="protein sequence ID" value="AOY55997.1"/>
    <property type="molecule type" value="Genomic_DNA"/>
</dbReference>
<dbReference type="GO" id="GO:0000820">
    <property type="term" value="P:regulation of glutamine family amino acid metabolic process"/>
    <property type="evidence" value="ECO:0007669"/>
    <property type="project" value="TreeGrafter"/>
</dbReference>
<feature type="domain" description="Glutamate-ammonia ligase adenylyltransferase repeated" evidence="7">
    <location>
        <begin position="595"/>
        <end position="826"/>
    </location>
</feature>
<proteinExistence type="predicted"/>
<evidence type="ECO:0000256" key="2">
    <source>
        <dbReference type="ARBA" id="ARBA00022695"/>
    </source>
</evidence>
<keyword evidence="4" id="KW-0067">ATP-binding</keyword>
<name>A0A1D9DYX1_9MICO</name>
<feature type="domain" description="PII-uridylyltransferase/Glutamine-synthetase adenylyltransferase" evidence="8">
    <location>
        <begin position="853"/>
        <end position="989"/>
    </location>
</feature>
<evidence type="ECO:0000256" key="4">
    <source>
        <dbReference type="ARBA" id="ARBA00022840"/>
    </source>
</evidence>
<keyword evidence="10" id="KW-1185">Reference proteome</keyword>
<dbReference type="SUPFAM" id="SSF81593">
    <property type="entry name" value="Nucleotidyltransferase substrate binding subunit/domain"/>
    <property type="match status" value="2"/>
</dbReference>
<dbReference type="GO" id="GO:0008882">
    <property type="term" value="F:[glutamate-ammonia-ligase] adenylyltransferase activity"/>
    <property type="evidence" value="ECO:0007669"/>
    <property type="project" value="InterPro"/>
</dbReference>
<evidence type="ECO:0000313" key="10">
    <source>
        <dbReference type="Proteomes" id="UP000243784"/>
    </source>
</evidence>
<dbReference type="InterPro" id="IPR043519">
    <property type="entry name" value="NT_sf"/>
</dbReference>
<accession>A0A1D9DYX1</accession>
<sequence>MSQLERPASLSSLAKYGFANLSQAMANLDELLALIGDPARPFLATLAKVQDPDQALSATVRLARQDSSSLKKLLRRDESARRLALLAGASISLIEFVETHPSSLSIFDESPVMPKTQDQYQHIFLEALPQEWPDVAEAWRALRIAYRQELLRIAIFDLTSDSVTDVLPLVATALSDIAGAALDAAISIARVELTASKEFGTFTVDELSSTRFAVIAMGKCGARELNYISDVDVIFVAESGSDDLGNSRAIEVATKIATRMMRAIDGVCIEPGLWQVDANLRPEGKSGALVRTLESHVAYYQKWAESWEFQALLKARPVAGDRDLGQRYVAELSPMVWQSTERENFVESVQKMRERVTANIPAGELDRQIKLGPGGLRDVEFTVQLLQLVHGRTDETVRVRDTVSAIRALATAGYIGRSDASTFEQHYKFLRTLEHRIQMSQMRRTHLLPQNEEAVRALARAFDVTFSAQDLLAAWNQIKLEVRALHQRIFYRPLLSAVAKLDPDAFALSSDQIQDRLRAIGFVDPKSAQQHIAALTSGLSRRADIQRQLLPVLIQWFAQGADPDSALLSFRRLSEDLGDSPWYLRMLRDSSGAAEKMTQVLANSKLATALFEKIPEAASWFERAEDLQPTSTQDLEAEIDAISSRHDDFEVAASLIRSLRRRETLRIAIGSVLGELDLSAAQKGLSDLTSAYLHGMLRLAEEAVGTGEKIAVAIVAMGRFGGEELGFGSDADVMFVYRALENSESQNNQKLAEQVVSTLRKLVQDPVLEFDLDIDLRPEGKNGPIIRSITSYASYYERWSDSWEAQALLRARLITDDTELRVEFLALIEKYRYPSTVSEEAIIQIRRLKARMETERLPQGADPKRHMKLGRGGLSDVEWVIQLLQLRHGSQFQNLRTPNTLLALDAAVESKLVAEHDARVLSEAWVFVSRCRSAMTLWSNKPADVLPHDRKQLDGIARILGYSASSASALEQDYLAVTRRARSVFERLFYE</sequence>
<dbReference type="OrthoDB" id="9759366at2"/>
<dbReference type="Gene3D" id="1.20.120.330">
    <property type="entry name" value="Nucleotidyltransferases domain 2"/>
    <property type="match status" value="2"/>
</dbReference>
<evidence type="ECO:0000256" key="1">
    <source>
        <dbReference type="ARBA" id="ARBA00022679"/>
    </source>
</evidence>
<protein>
    <submittedName>
        <fullName evidence="9">Bifunctional glutamine-synthetase adenylyltransferase/deadenyltransferase</fullName>
    </submittedName>
</protein>
<dbReference type="AlphaFoldDB" id="A0A1D9DYX1"/>
<evidence type="ECO:0000256" key="6">
    <source>
        <dbReference type="ARBA" id="ARBA00023268"/>
    </source>
</evidence>
<evidence type="ECO:0000256" key="5">
    <source>
        <dbReference type="ARBA" id="ARBA00022842"/>
    </source>
</evidence>
<dbReference type="InterPro" id="IPR023057">
    <property type="entry name" value="GlnE"/>
</dbReference>
<evidence type="ECO:0000256" key="3">
    <source>
        <dbReference type="ARBA" id="ARBA00022741"/>
    </source>
</evidence>
<dbReference type="Proteomes" id="UP000243784">
    <property type="component" value="Chromosome"/>
</dbReference>
<dbReference type="InterPro" id="IPR013546">
    <property type="entry name" value="PII_UdlTrfase/GS_AdlTrfase"/>
</dbReference>
<feature type="domain" description="Glutamate-ammonia ligase adenylyltransferase repeated" evidence="7">
    <location>
        <begin position="82"/>
        <end position="327"/>
    </location>
</feature>
<dbReference type="RefSeq" id="WP_070954506.1">
    <property type="nucleotide sequence ID" value="NZ_CP015208.1"/>
</dbReference>
<keyword evidence="1 9" id="KW-0808">Transferase</keyword>
<feature type="domain" description="PII-uridylyltransferase/Glutamine-synthetase adenylyltransferase" evidence="8">
    <location>
        <begin position="351"/>
        <end position="490"/>
    </location>
</feature>
<keyword evidence="5" id="KW-0460">Magnesium</keyword>
<dbReference type="Pfam" id="PF08335">
    <property type="entry name" value="GlnD_UR_UTase"/>
    <property type="match status" value="2"/>
</dbReference>
<evidence type="ECO:0000313" key="9">
    <source>
        <dbReference type="EMBL" id="AOY55997.1"/>
    </source>
</evidence>
<reference evidence="9 10" key="1">
    <citation type="journal article" date="2016" name="Biochim. Biophys. Acta">
        <title>Photochemical characterization of actinorhodopsin and its functional existence in the natural host.</title>
        <authorList>
            <person name="Nakamura S."/>
            <person name="Kikukawa T."/>
            <person name="Tamogami J."/>
            <person name="Kamiya M."/>
            <person name="Aizawa T."/>
            <person name="Hahn M.W."/>
            <person name="Ihara K."/>
            <person name="Kamo N."/>
            <person name="Demura M."/>
        </authorList>
    </citation>
    <scope>NUCLEOTIDE SEQUENCE [LARGE SCALE GENOMIC DNA]</scope>
    <source>
        <strain evidence="9 10">MWH-Dar1</strain>
    </source>
</reference>
<dbReference type="CDD" id="cd05401">
    <property type="entry name" value="NT_GlnE_GlnD_like"/>
    <property type="match status" value="2"/>
</dbReference>
<dbReference type="KEGG" id="rpla:A4Z71_03200"/>
<dbReference type="PANTHER" id="PTHR30621">
    <property type="entry name" value="GLUTAMINE SYNTHETASE ADENYLYLTRANSFERASE"/>
    <property type="match status" value="1"/>
</dbReference>
<evidence type="ECO:0000259" key="7">
    <source>
        <dbReference type="Pfam" id="PF03710"/>
    </source>
</evidence>
<keyword evidence="3" id="KW-0547">Nucleotide-binding</keyword>
<organism evidence="9 10">
    <name type="scientific">Candidatus Rhodoluna planktonica</name>
    <dbReference type="NCBI Taxonomy" id="535712"/>
    <lineage>
        <taxon>Bacteria</taxon>
        <taxon>Bacillati</taxon>
        <taxon>Actinomycetota</taxon>
        <taxon>Actinomycetes</taxon>
        <taxon>Micrococcales</taxon>
        <taxon>Microbacteriaceae</taxon>
        <taxon>Luna cluster</taxon>
        <taxon>Luna-1 subcluster</taxon>
        <taxon>Rhodoluna</taxon>
    </lineage>
</organism>
<dbReference type="GO" id="GO:0005829">
    <property type="term" value="C:cytosol"/>
    <property type="evidence" value="ECO:0007669"/>
    <property type="project" value="TreeGrafter"/>
</dbReference>
<dbReference type="PANTHER" id="PTHR30621:SF0">
    <property type="entry name" value="BIFUNCTIONAL GLUTAMINE SYNTHETASE ADENYLYLTRANSFERASE_ADENYLYL-REMOVING ENZYME"/>
    <property type="match status" value="1"/>
</dbReference>
<dbReference type="STRING" id="535712.A4Z71_03200"/>
<dbReference type="Pfam" id="PF03710">
    <property type="entry name" value="GlnE"/>
    <property type="match status" value="2"/>
</dbReference>
<dbReference type="InterPro" id="IPR005190">
    <property type="entry name" value="GlnE_rpt_dom"/>
</dbReference>
<keyword evidence="6" id="KW-0511">Multifunctional enzyme</keyword>
<dbReference type="SUPFAM" id="SSF81301">
    <property type="entry name" value="Nucleotidyltransferase"/>
    <property type="match status" value="2"/>
</dbReference>
<dbReference type="NCBIfam" id="NF010707">
    <property type="entry name" value="PRK14109.1"/>
    <property type="match status" value="1"/>
</dbReference>
<evidence type="ECO:0000259" key="8">
    <source>
        <dbReference type="Pfam" id="PF08335"/>
    </source>
</evidence>
<dbReference type="Gene3D" id="3.30.460.10">
    <property type="entry name" value="Beta Polymerase, domain 2"/>
    <property type="match status" value="2"/>
</dbReference>
<dbReference type="GO" id="GO:0005524">
    <property type="term" value="F:ATP binding"/>
    <property type="evidence" value="ECO:0007669"/>
    <property type="project" value="UniProtKB-KW"/>
</dbReference>
<keyword evidence="2 9" id="KW-0548">Nucleotidyltransferase</keyword>
<gene>
    <name evidence="9" type="ORF">A4Z71_03200</name>
</gene>